<evidence type="ECO:0000313" key="8">
    <source>
        <dbReference type="Proteomes" id="UP000283680"/>
    </source>
</evidence>
<dbReference type="EMBL" id="WCUV01000016">
    <property type="protein sequence ID" value="KAB4087873.1"/>
    <property type="molecule type" value="Genomic_DNA"/>
</dbReference>
<evidence type="ECO:0000313" key="9">
    <source>
        <dbReference type="Proteomes" id="UP000432488"/>
    </source>
</evidence>
<protein>
    <submittedName>
        <fullName evidence="1">Uncharacterized protein</fullName>
    </submittedName>
</protein>
<evidence type="ECO:0000313" key="7">
    <source>
        <dbReference type="Proteomes" id="UP000260759"/>
    </source>
</evidence>
<dbReference type="Proteomes" id="UP000283680">
    <property type="component" value="Unassembled WGS sequence"/>
</dbReference>
<name>A0A139KAG1_BACUN</name>
<dbReference type="Proteomes" id="UP000260759">
    <property type="component" value="Unassembled WGS sequence"/>
</dbReference>
<evidence type="ECO:0000313" key="12">
    <source>
        <dbReference type="Proteomes" id="UP001196342"/>
    </source>
</evidence>
<dbReference type="RefSeq" id="WP_004293638.1">
    <property type="nucleotide sequence ID" value="NZ_CACRTC010000020.1"/>
</dbReference>
<dbReference type="Proteomes" id="UP000487221">
    <property type="component" value="Unassembled WGS sequence"/>
</dbReference>
<reference evidence="9 10" key="2">
    <citation type="journal article" date="2019" name="Nat. Med.">
        <title>A library of human gut bacterial isolates paired with longitudinal multiomics data enables mechanistic microbiome research.</title>
        <authorList>
            <person name="Poyet M."/>
            <person name="Groussin M."/>
            <person name="Gibbons S.M."/>
            <person name="Avila-Pacheco J."/>
            <person name="Jiang X."/>
            <person name="Kearney S.M."/>
            <person name="Perrotta A.R."/>
            <person name="Berdy B."/>
            <person name="Zhao S."/>
            <person name="Lieberman T.D."/>
            <person name="Swanson P.K."/>
            <person name="Smith M."/>
            <person name="Roesemann S."/>
            <person name="Alexander J.E."/>
            <person name="Rich S.A."/>
            <person name="Livny J."/>
            <person name="Vlamakis H."/>
            <person name="Clish C."/>
            <person name="Bullock K."/>
            <person name="Deik A."/>
            <person name="Scott J."/>
            <person name="Pierce K.A."/>
            <person name="Xavier R.J."/>
            <person name="Alm E.J."/>
        </authorList>
    </citation>
    <scope>NUCLEOTIDE SEQUENCE [LARGE SCALE GENOMIC DNA]</scope>
    <source>
        <strain evidence="3 10">BIOML-A11</strain>
        <strain evidence="2 11">BIOML-A19</strain>
        <strain evidence="1 9">BIOML-A42</strain>
    </source>
</reference>
<dbReference type="AlphaFoldDB" id="A0A139KAG1"/>
<dbReference type="EMBL" id="JAFBJK010000002">
    <property type="protein sequence ID" value="MBT8724996.1"/>
    <property type="molecule type" value="Genomic_DNA"/>
</dbReference>
<evidence type="ECO:0000313" key="4">
    <source>
        <dbReference type="EMBL" id="MBT8724996.1"/>
    </source>
</evidence>
<evidence type="ECO:0000313" key="2">
    <source>
        <dbReference type="EMBL" id="KAB4180451.1"/>
    </source>
</evidence>
<keyword evidence="12" id="KW-1185">Reference proteome</keyword>
<dbReference type="EMBL" id="QSVA01000005">
    <property type="protein sequence ID" value="RGN95029.1"/>
    <property type="molecule type" value="Genomic_DNA"/>
</dbReference>
<evidence type="ECO:0000313" key="1">
    <source>
        <dbReference type="EMBL" id="KAB4087873.1"/>
    </source>
</evidence>
<sequence>MKNWIQQMLLWRKKTDKGRMTLGKVQKEYRENDVCMGELLDALPADGLSIEEAFELAITAKKWADGDRFYRSINDGEPEEL</sequence>
<evidence type="ECO:0000313" key="5">
    <source>
        <dbReference type="EMBL" id="RGN95029.1"/>
    </source>
</evidence>
<organism evidence="1 9">
    <name type="scientific">Bacteroides uniformis</name>
    <dbReference type="NCBI Taxonomy" id="820"/>
    <lineage>
        <taxon>Bacteria</taxon>
        <taxon>Pseudomonadati</taxon>
        <taxon>Bacteroidota</taxon>
        <taxon>Bacteroidia</taxon>
        <taxon>Bacteroidales</taxon>
        <taxon>Bacteroidaceae</taxon>
        <taxon>Bacteroides</taxon>
    </lineage>
</organism>
<evidence type="ECO:0000313" key="3">
    <source>
        <dbReference type="EMBL" id="KAB4211886.1"/>
    </source>
</evidence>
<dbReference type="EMBL" id="QRTH01000002">
    <property type="protein sequence ID" value="RGQ53231.1"/>
    <property type="molecule type" value="Genomic_DNA"/>
</dbReference>
<gene>
    <name evidence="6" type="ORF">DWY92_06015</name>
    <name evidence="5" type="ORF">DXB37_07625</name>
    <name evidence="3" type="ORF">GAP55_13000</name>
    <name evidence="2" type="ORF">GAQ44_19640</name>
    <name evidence="1" type="ORF">GAQ56_18620</name>
    <name evidence="4" type="ORF">JQN06_02255</name>
</gene>
<proteinExistence type="predicted"/>
<dbReference type="Proteomes" id="UP000466952">
    <property type="component" value="Unassembled WGS sequence"/>
</dbReference>
<dbReference type="Proteomes" id="UP000432488">
    <property type="component" value="Unassembled WGS sequence"/>
</dbReference>
<dbReference type="GeneID" id="98398677"/>
<reference evidence="7 8" key="1">
    <citation type="submission" date="2018-08" db="EMBL/GenBank/DDBJ databases">
        <title>A genome reference for cultivated species of the human gut microbiota.</title>
        <authorList>
            <person name="Zou Y."/>
            <person name="Xue W."/>
            <person name="Luo G."/>
        </authorList>
    </citation>
    <scope>NUCLEOTIDE SEQUENCE [LARGE SCALE GENOMIC DNA]</scope>
    <source>
        <strain evidence="6 8">AF28-11</strain>
        <strain evidence="5 7">OM03-4</strain>
    </source>
</reference>
<dbReference type="EMBL" id="WCTR01000008">
    <property type="protein sequence ID" value="KAB4211886.1"/>
    <property type="molecule type" value="Genomic_DNA"/>
</dbReference>
<comment type="caution">
    <text evidence="1">The sequence shown here is derived from an EMBL/GenBank/DDBJ whole genome shotgun (WGS) entry which is preliminary data.</text>
</comment>
<dbReference type="Proteomes" id="UP001196342">
    <property type="component" value="Unassembled WGS sequence"/>
</dbReference>
<reference evidence="4 12" key="3">
    <citation type="submission" date="2020-12" db="EMBL/GenBank/DDBJ databases">
        <title>Microorganisms.</title>
        <authorList>
            <person name="Matos J."/>
            <person name="Faleiro L."/>
            <person name="Duarte I."/>
        </authorList>
    </citation>
    <scope>NUCLEOTIDE SEQUENCE [LARGE SCALE GENOMIC DNA]</scope>
    <source>
        <strain evidence="4 12">PtFD3Pch2</strain>
    </source>
</reference>
<dbReference type="EMBL" id="WCTY01000042">
    <property type="protein sequence ID" value="KAB4180451.1"/>
    <property type="molecule type" value="Genomic_DNA"/>
</dbReference>
<accession>A0A139KAG1</accession>
<evidence type="ECO:0000313" key="10">
    <source>
        <dbReference type="Proteomes" id="UP000466952"/>
    </source>
</evidence>
<evidence type="ECO:0000313" key="6">
    <source>
        <dbReference type="EMBL" id="RGQ53231.1"/>
    </source>
</evidence>
<evidence type="ECO:0000313" key="11">
    <source>
        <dbReference type="Proteomes" id="UP000487221"/>
    </source>
</evidence>